<dbReference type="PANTHER" id="PTHR19136">
    <property type="entry name" value="MOLYBDENUM COFACTOR GUANYLYLTRANSFERASE"/>
    <property type="match status" value="1"/>
</dbReference>
<dbReference type="InterPro" id="IPR001455">
    <property type="entry name" value="TusA-like"/>
</dbReference>
<evidence type="ECO:0000256" key="3">
    <source>
        <dbReference type="ARBA" id="ARBA00022723"/>
    </source>
</evidence>
<dbReference type="GO" id="GO:1902758">
    <property type="term" value="P:bis(molybdopterin guanine dinucleotide)molybdenum biosynthetic process"/>
    <property type="evidence" value="ECO:0007669"/>
    <property type="project" value="TreeGrafter"/>
</dbReference>
<keyword evidence="3 8" id="KW-0479">Metal-binding</keyword>
<dbReference type="HAMAP" id="MF_00316">
    <property type="entry name" value="MobA"/>
    <property type="match status" value="1"/>
</dbReference>
<evidence type="ECO:0000256" key="2">
    <source>
        <dbReference type="ARBA" id="ARBA00022679"/>
    </source>
</evidence>
<evidence type="ECO:0000256" key="7">
    <source>
        <dbReference type="ARBA" id="ARBA00023150"/>
    </source>
</evidence>
<feature type="binding site" evidence="8">
    <location>
        <position position="24"/>
    </location>
    <ligand>
        <name>GTP</name>
        <dbReference type="ChEBI" id="CHEBI:37565"/>
    </ligand>
</feature>
<feature type="domain" description="UPF0033" evidence="9">
    <location>
        <begin position="204"/>
        <end position="228"/>
    </location>
</feature>
<dbReference type="Pfam" id="PF12804">
    <property type="entry name" value="NTP_transf_3"/>
    <property type="match status" value="1"/>
</dbReference>
<gene>
    <name evidence="8 10" type="primary">mobA</name>
    <name evidence="10" type="ORF">GJ654_09380</name>
</gene>
<dbReference type="GO" id="GO:0046872">
    <property type="term" value="F:metal ion binding"/>
    <property type="evidence" value="ECO:0007669"/>
    <property type="project" value="UniProtKB-KW"/>
</dbReference>
<dbReference type="RefSeq" id="WP_155445891.1">
    <property type="nucleotide sequence ID" value="NZ_JAOQNR010000006.1"/>
</dbReference>
<dbReference type="AlphaFoldDB" id="A0A6N8DNR4"/>
<dbReference type="InterPro" id="IPR036868">
    <property type="entry name" value="TusA-like_sf"/>
</dbReference>
<keyword evidence="4 8" id="KW-0547">Nucleotide-binding</keyword>
<sequence length="274" mass="29476">METRPKLAVILAGGLARRMDGAQKPLLALGGRRLIDHVVDRARAQNLDVVVNLHAVTPEVAAPFAGLPLIADAIPGHAGPLAGILAALDYAEGFGSVLSLPCDTPFLPDDLADRLSEAARKTRDGLACAASGGRVHPVVGLWPVSLRENLRRALVEGVRGVGQFQRRFDCATVEWPTKPRNPFMNVNTPEDLAQAEALLAPKILDLRGLKCPLPVLKTRKVLAEMAPGERVEVSCTDPMSFVDVPHLVRETGNVLEAQSRAEGVAVFLIRRQVR</sequence>
<dbReference type="Gene3D" id="3.30.110.40">
    <property type="entry name" value="TusA-like domain"/>
    <property type="match status" value="1"/>
</dbReference>
<reference evidence="10 11" key="1">
    <citation type="submission" date="2019-11" db="EMBL/GenBank/DDBJ databases">
        <title>Whole-genome sequence of a Rhodoblastus acidophilus DSM 142.</title>
        <authorList>
            <person name="Kyndt J.A."/>
            <person name="Meyer T.E."/>
        </authorList>
    </citation>
    <scope>NUCLEOTIDE SEQUENCE [LARGE SCALE GENOMIC DNA]</scope>
    <source>
        <strain evidence="10 11">DSM 142</strain>
    </source>
</reference>
<feature type="binding site" evidence="8">
    <location>
        <position position="52"/>
    </location>
    <ligand>
        <name>GTP</name>
        <dbReference type="ChEBI" id="CHEBI:37565"/>
    </ligand>
</feature>
<protein>
    <recommendedName>
        <fullName evidence="8">Molybdenum cofactor guanylyltransferase</fullName>
        <shortName evidence="8">MoCo guanylyltransferase</shortName>
        <ecNumber evidence="8">2.7.7.77</ecNumber>
    </recommendedName>
    <alternativeName>
        <fullName evidence="8">GTP:molybdopterin guanylyltransferase</fullName>
    </alternativeName>
    <alternativeName>
        <fullName evidence="8">Mo-MPT guanylyltransferase</fullName>
    </alternativeName>
    <alternativeName>
        <fullName evidence="8">Molybdopterin guanylyltransferase</fullName>
    </alternativeName>
    <alternativeName>
        <fullName evidence="8">Molybdopterin-guanine dinucleotide synthase</fullName>
        <shortName evidence="8">MGD synthase</shortName>
    </alternativeName>
</protein>
<evidence type="ECO:0000256" key="5">
    <source>
        <dbReference type="ARBA" id="ARBA00022842"/>
    </source>
</evidence>
<dbReference type="NCBIfam" id="TIGR02665">
    <property type="entry name" value="molyb_mobA"/>
    <property type="match status" value="1"/>
</dbReference>
<keyword evidence="5 8" id="KW-0460">Magnesium</keyword>
<evidence type="ECO:0000313" key="11">
    <source>
        <dbReference type="Proteomes" id="UP000439113"/>
    </source>
</evidence>
<comment type="domain">
    <text evidence="8">The N-terminal domain determines nucleotide recognition and specific binding, while the C-terminal domain determines the specific binding to the target protein.</text>
</comment>
<dbReference type="GO" id="GO:0005737">
    <property type="term" value="C:cytoplasm"/>
    <property type="evidence" value="ECO:0007669"/>
    <property type="project" value="UniProtKB-SubCell"/>
</dbReference>
<comment type="function">
    <text evidence="8">Transfers a GMP moiety from GTP to Mo-molybdopterin (Mo-MPT) cofactor (Moco or molybdenum cofactor) to form Mo-molybdopterin guanine dinucleotide (Mo-MGD) cofactor.</text>
</comment>
<dbReference type="EC" id="2.7.7.77" evidence="8"/>
<dbReference type="GO" id="GO:0061603">
    <property type="term" value="F:molybdenum cofactor guanylyltransferase activity"/>
    <property type="evidence" value="ECO:0007669"/>
    <property type="project" value="UniProtKB-EC"/>
</dbReference>
<dbReference type="InterPro" id="IPR013482">
    <property type="entry name" value="Molybde_CF_guanTrfase"/>
</dbReference>
<feature type="binding site" evidence="8">
    <location>
        <begin position="11"/>
        <end position="13"/>
    </location>
    <ligand>
        <name>GTP</name>
        <dbReference type="ChEBI" id="CHEBI:37565"/>
    </ligand>
</feature>
<comment type="subunit">
    <text evidence="8">Monomer.</text>
</comment>
<name>A0A6N8DNR4_RHOAC</name>
<dbReference type="Proteomes" id="UP000439113">
    <property type="component" value="Unassembled WGS sequence"/>
</dbReference>
<dbReference type="GO" id="GO:0005525">
    <property type="term" value="F:GTP binding"/>
    <property type="evidence" value="ECO:0007669"/>
    <property type="project" value="UniProtKB-UniRule"/>
</dbReference>
<comment type="similarity">
    <text evidence="8">Belongs to the MobA family.</text>
</comment>
<feature type="binding site" evidence="8">
    <location>
        <position position="103"/>
    </location>
    <ligand>
        <name>Mg(2+)</name>
        <dbReference type="ChEBI" id="CHEBI:18420"/>
    </ligand>
</feature>
<comment type="subcellular location">
    <subcellularLocation>
        <location evidence="8">Cytoplasm</location>
    </subcellularLocation>
</comment>
<evidence type="ECO:0000256" key="6">
    <source>
        <dbReference type="ARBA" id="ARBA00023134"/>
    </source>
</evidence>
<accession>A0A6N8DNR4</accession>
<feature type="binding site" evidence="8">
    <location>
        <position position="103"/>
    </location>
    <ligand>
        <name>GTP</name>
        <dbReference type="ChEBI" id="CHEBI:37565"/>
    </ligand>
</feature>
<feature type="binding site" evidence="8">
    <location>
        <position position="72"/>
    </location>
    <ligand>
        <name>GTP</name>
        <dbReference type="ChEBI" id="CHEBI:37565"/>
    </ligand>
</feature>
<evidence type="ECO:0000256" key="8">
    <source>
        <dbReference type="HAMAP-Rule" id="MF_00316"/>
    </source>
</evidence>
<dbReference type="PANTHER" id="PTHR19136:SF81">
    <property type="entry name" value="MOLYBDENUM COFACTOR GUANYLYLTRANSFERASE"/>
    <property type="match status" value="1"/>
</dbReference>
<keyword evidence="2 8" id="KW-0808">Transferase</keyword>
<dbReference type="InterPro" id="IPR025877">
    <property type="entry name" value="MobA-like_NTP_Trfase"/>
</dbReference>
<organism evidence="10 11">
    <name type="scientific">Rhodoblastus acidophilus</name>
    <name type="common">Rhodopseudomonas acidophila</name>
    <dbReference type="NCBI Taxonomy" id="1074"/>
    <lineage>
        <taxon>Bacteria</taxon>
        <taxon>Pseudomonadati</taxon>
        <taxon>Pseudomonadota</taxon>
        <taxon>Alphaproteobacteria</taxon>
        <taxon>Hyphomicrobiales</taxon>
        <taxon>Rhodoblastaceae</taxon>
        <taxon>Rhodoblastus</taxon>
    </lineage>
</organism>
<comment type="caution">
    <text evidence="10">The sequence shown here is derived from an EMBL/GenBank/DDBJ whole genome shotgun (WGS) entry which is preliminary data.</text>
</comment>
<comment type="catalytic activity">
    <reaction evidence="8">
        <text>Mo-molybdopterin + GTP + H(+) = Mo-molybdopterin guanine dinucleotide + diphosphate</text>
        <dbReference type="Rhea" id="RHEA:34243"/>
        <dbReference type="ChEBI" id="CHEBI:15378"/>
        <dbReference type="ChEBI" id="CHEBI:33019"/>
        <dbReference type="ChEBI" id="CHEBI:37565"/>
        <dbReference type="ChEBI" id="CHEBI:71302"/>
        <dbReference type="ChEBI" id="CHEBI:71310"/>
        <dbReference type="EC" id="2.7.7.77"/>
    </reaction>
</comment>
<keyword evidence="7 8" id="KW-0501">Molybdenum cofactor biosynthesis</keyword>
<dbReference type="PROSITE" id="PS01148">
    <property type="entry name" value="UPF0033"/>
    <property type="match status" value="1"/>
</dbReference>
<keyword evidence="1 8" id="KW-0963">Cytoplasm</keyword>
<evidence type="ECO:0000256" key="4">
    <source>
        <dbReference type="ARBA" id="ARBA00022741"/>
    </source>
</evidence>
<dbReference type="CDD" id="cd00291">
    <property type="entry name" value="SirA_YedF_YeeD"/>
    <property type="match status" value="1"/>
</dbReference>
<evidence type="ECO:0000313" key="10">
    <source>
        <dbReference type="EMBL" id="MTV31205.1"/>
    </source>
</evidence>
<dbReference type="OrthoDB" id="9788394at2"/>
<dbReference type="SUPFAM" id="SSF53448">
    <property type="entry name" value="Nucleotide-diphospho-sugar transferases"/>
    <property type="match status" value="1"/>
</dbReference>
<keyword evidence="6 8" id="KW-0342">GTP-binding</keyword>
<evidence type="ECO:0000259" key="9">
    <source>
        <dbReference type="PROSITE" id="PS01148"/>
    </source>
</evidence>
<dbReference type="InterPro" id="IPR029044">
    <property type="entry name" value="Nucleotide-diphossugar_trans"/>
</dbReference>
<keyword evidence="10" id="KW-0548">Nucleotidyltransferase</keyword>
<dbReference type="CDD" id="cd02503">
    <property type="entry name" value="MobA"/>
    <property type="match status" value="1"/>
</dbReference>
<proteinExistence type="inferred from homology"/>
<evidence type="ECO:0000256" key="1">
    <source>
        <dbReference type="ARBA" id="ARBA00022490"/>
    </source>
</evidence>
<dbReference type="EMBL" id="WNKS01000006">
    <property type="protein sequence ID" value="MTV31205.1"/>
    <property type="molecule type" value="Genomic_DNA"/>
</dbReference>
<dbReference type="Gene3D" id="3.90.550.10">
    <property type="entry name" value="Spore Coat Polysaccharide Biosynthesis Protein SpsA, Chain A"/>
    <property type="match status" value="1"/>
</dbReference>
<dbReference type="Pfam" id="PF01206">
    <property type="entry name" value="TusA"/>
    <property type="match status" value="1"/>
</dbReference>
<dbReference type="SUPFAM" id="SSF64307">
    <property type="entry name" value="SirA-like"/>
    <property type="match status" value="1"/>
</dbReference>
<comment type="cofactor">
    <cofactor evidence="8">
        <name>Mg(2+)</name>
        <dbReference type="ChEBI" id="CHEBI:18420"/>
    </cofactor>
</comment>